<reference evidence="11 12" key="1">
    <citation type="submission" date="2020-07" db="EMBL/GenBank/DDBJ databases">
        <title>Sequencing the genomes of 1000 actinobacteria strains.</title>
        <authorList>
            <person name="Klenk H.-P."/>
        </authorList>
    </citation>
    <scope>NUCLEOTIDE SEQUENCE [LARGE SCALE GENOMIC DNA]</scope>
    <source>
        <strain evidence="11 12">DSM 103164</strain>
    </source>
</reference>
<dbReference type="Pfam" id="PF01555">
    <property type="entry name" value="N6_N4_Mtase"/>
    <property type="match status" value="1"/>
</dbReference>
<comment type="catalytic activity">
    <reaction evidence="7">
        <text>a 2'-deoxycytidine in DNA + S-adenosyl-L-methionine = an N(4)-methyl-2'-deoxycytidine in DNA + S-adenosyl-L-homocysteine + H(+)</text>
        <dbReference type="Rhea" id="RHEA:16857"/>
        <dbReference type="Rhea" id="RHEA-COMP:11369"/>
        <dbReference type="Rhea" id="RHEA-COMP:13674"/>
        <dbReference type="ChEBI" id="CHEBI:15378"/>
        <dbReference type="ChEBI" id="CHEBI:57856"/>
        <dbReference type="ChEBI" id="CHEBI:59789"/>
        <dbReference type="ChEBI" id="CHEBI:85452"/>
        <dbReference type="ChEBI" id="CHEBI:137933"/>
        <dbReference type="EC" id="2.1.1.113"/>
    </reaction>
</comment>
<evidence type="ECO:0000256" key="3">
    <source>
        <dbReference type="ARBA" id="ARBA00022679"/>
    </source>
</evidence>
<evidence type="ECO:0000256" key="1">
    <source>
        <dbReference type="ARBA" id="ARBA00010203"/>
    </source>
</evidence>
<evidence type="ECO:0000259" key="10">
    <source>
        <dbReference type="Pfam" id="PF01555"/>
    </source>
</evidence>
<evidence type="ECO:0000256" key="9">
    <source>
        <dbReference type="SAM" id="MobiDB-lite"/>
    </source>
</evidence>
<protein>
    <recommendedName>
        <fullName evidence="8">Methyltransferase</fullName>
        <ecNumber evidence="8">2.1.1.-</ecNumber>
    </recommendedName>
</protein>
<comment type="similarity">
    <text evidence="1">Belongs to the N(4)/N(6)-methyltransferase family. N(4) subfamily.</text>
</comment>
<gene>
    <name evidence="11" type="ORF">GGQ54_003334</name>
</gene>
<dbReference type="Proteomes" id="UP000527616">
    <property type="component" value="Unassembled WGS sequence"/>
</dbReference>
<name>A0A7Z0DCD6_9ACTN</name>
<dbReference type="RefSeq" id="WP_218844262.1">
    <property type="nucleotide sequence ID" value="NZ_JACBZS010000002.1"/>
</dbReference>
<evidence type="ECO:0000256" key="2">
    <source>
        <dbReference type="ARBA" id="ARBA00022603"/>
    </source>
</evidence>
<feature type="region of interest" description="Disordered" evidence="9">
    <location>
        <begin position="75"/>
        <end position="95"/>
    </location>
</feature>
<dbReference type="InterPro" id="IPR001091">
    <property type="entry name" value="RM_Methyltransferase"/>
</dbReference>
<dbReference type="EMBL" id="JACBZS010000002">
    <property type="protein sequence ID" value="NYI72720.1"/>
    <property type="molecule type" value="Genomic_DNA"/>
</dbReference>
<dbReference type="SUPFAM" id="SSF53335">
    <property type="entry name" value="S-adenosyl-L-methionine-dependent methyltransferases"/>
    <property type="match status" value="1"/>
</dbReference>
<dbReference type="GO" id="GO:0008170">
    <property type="term" value="F:N-methyltransferase activity"/>
    <property type="evidence" value="ECO:0007669"/>
    <property type="project" value="InterPro"/>
</dbReference>
<keyword evidence="2 11" id="KW-0489">Methyltransferase</keyword>
<keyword evidence="3 11" id="KW-0808">Transferase</keyword>
<evidence type="ECO:0000313" key="12">
    <source>
        <dbReference type="Proteomes" id="UP000527616"/>
    </source>
</evidence>
<dbReference type="EC" id="2.1.1.-" evidence="8"/>
<dbReference type="GO" id="GO:0009307">
    <property type="term" value="P:DNA restriction-modification system"/>
    <property type="evidence" value="ECO:0007669"/>
    <property type="project" value="UniProtKB-KW"/>
</dbReference>
<keyword evidence="4" id="KW-0949">S-adenosyl-L-methionine</keyword>
<evidence type="ECO:0000313" key="11">
    <source>
        <dbReference type="EMBL" id="NYI72720.1"/>
    </source>
</evidence>
<dbReference type="InterPro" id="IPR017985">
    <property type="entry name" value="MeTrfase_CN4_CS"/>
</dbReference>
<dbReference type="InterPro" id="IPR029063">
    <property type="entry name" value="SAM-dependent_MTases_sf"/>
</dbReference>
<evidence type="ECO:0000256" key="8">
    <source>
        <dbReference type="RuleBase" id="RU362026"/>
    </source>
</evidence>
<dbReference type="GO" id="GO:0032259">
    <property type="term" value="P:methylation"/>
    <property type="evidence" value="ECO:0007669"/>
    <property type="project" value="UniProtKB-KW"/>
</dbReference>
<dbReference type="AlphaFoldDB" id="A0A7Z0DCD6"/>
<dbReference type="PROSITE" id="PS00093">
    <property type="entry name" value="N4_MTASE"/>
    <property type="match status" value="1"/>
</dbReference>
<dbReference type="Gene3D" id="3.40.50.150">
    <property type="entry name" value="Vaccinia Virus protein VP39"/>
    <property type="match status" value="1"/>
</dbReference>
<keyword evidence="5" id="KW-0680">Restriction system</keyword>
<dbReference type="PRINTS" id="PR00508">
    <property type="entry name" value="S21N4MTFRASE"/>
</dbReference>
<feature type="domain" description="DNA methylase N-4/N-6" evidence="10">
    <location>
        <begin position="10"/>
        <end position="292"/>
    </location>
</feature>
<dbReference type="GO" id="GO:0003677">
    <property type="term" value="F:DNA binding"/>
    <property type="evidence" value="ECO:0007669"/>
    <property type="project" value="UniProtKB-KW"/>
</dbReference>
<evidence type="ECO:0000256" key="5">
    <source>
        <dbReference type="ARBA" id="ARBA00022747"/>
    </source>
</evidence>
<keyword evidence="12" id="KW-1185">Reference proteome</keyword>
<organism evidence="11 12">
    <name type="scientific">Naumannella cuiyingiana</name>
    <dbReference type="NCBI Taxonomy" id="1347891"/>
    <lineage>
        <taxon>Bacteria</taxon>
        <taxon>Bacillati</taxon>
        <taxon>Actinomycetota</taxon>
        <taxon>Actinomycetes</taxon>
        <taxon>Propionibacteriales</taxon>
        <taxon>Propionibacteriaceae</taxon>
        <taxon>Naumannella</taxon>
    </lineage>
</organism>
<proteinExistence type="inferred from homology"/>
<evidence type="ECO:0000256" key="7">
    <source>
        <dbReference type="ARBA" id="ARBA00049120"/>
    </source>
</evidence>
<keyword evidence="6" id="KW-0238">DNA-binding</keyword>
<comment type="caution">
    <text evidence="11">The sequence shown here is derived from an EMBL/GenBank/DDBJ whole genome shotgun (WGS) entry which is preliminary data.</text>
</comment>
<sequence length="306" mass="33276">MLDRMPAGSVQTIVTSPPYYMLRDYRGRPDQIGQEPTPDAYVEALVAVATAATRVLRPDGTFWLNLGDSYSSRANRGPSFDRHGGRGHRTGVVAPRGNTTAAAPVKSLLMMPARVVLALQETGWIVRNDVVWHKPNAMPTSATDRLATRHEHLFLLARRPHYYFDLDAIKIPGSGRSAGNRDRERFATGAGTATAHRLYSGSNPGSTLSTKTWETANPGDVWSIATRPNRSADHFAMFPIDIPLRCIAAGSRPGDLVLDPFSGLATTGRAALMLGRRYTGIDINAEYHESAAERLAETLPQAEDAG</sequence>
<dbReference type="InterPro" id="IPR002941">
    <property type="entry name" value="DNA_methylase_N4/N6"/>
</dbReference>
<evidence type="ECO:0000256" key="6">
    <source>
        <dbReference type="ARBA" id="ARBA00023125"/>
    </source>
</evidence>
<dbReference type="GO" id="GO:0015667">
    <property type="term" value="F:site-specific DNA-methyltransferase (cytosine-N4-specific) activity"/>
    <property type="evidence" value="ECO:0007669"/>
    <property type="project" value="UniProtKB-EC"/>
</dbReference>
<accession>A0A7Z0DCD6</accession>
<evidence type="ECO:0000256" key="4">
    <source>
        <dbReference type="ARBA" id="ARBA00022691"/>
    </source>
</evidence>